<feature type="compositionally biased region" description="Acidic residues" evidence="11">
    <location>
        <begin position="173"/>
        <end position="182"/>
    </location>
</feature>
<feature type="compositionally biased region" description="Acidic residues" evidence="11">
    <location>
        <begin position="331"/>
        <end position="342"/>
    </location>
</feature>
<feature type="active site" description="Nucleophile" evidence="10">
    <location>
        <position position="639"/>
    </location>
</feature>
<proteinExistence type="inferred from homology"/>
<dbReference type="InterPro" id="IPR023273">
    <property type="entry name" value="RCMT_NOP2"/>
</dbReference>
<keyword evidence="14" id="KW-1185">Reference proteome</keyword>
<feature type="binding site" evidence="10">
    <location>
        <position position="582"/>
    </location>
    <ligand>
        <name>S-adenosyl-L-methionine</name>
        <dbReference type="ChEBI" id="CHEBI:59789"/>
    </ligand>
</feature>
<feature type="compositionally biased region" description="Acidic residues" evidence="11">
    <location>
        <begin position="215"/>
        <end position="266"/>
    </location>
</feature>
<evidence type="ECO:0000256" key="4">
    <source>
        <dbReference type="ARBA" id="ARBA00022603"/>
    </source>
</evidence>
<dbReference type="PROSITE" id="PS01153">
    <property type="entry name" value="NOL1_NOP2_SUN"/>
    <property type="match status" value="1"/>
</dbReference>
<keyword evidence="8" id="KW-0539">Nucleus</keyword>
<feature type="compositionally biased region" description="Acidic residues" evidence="11">
    <location>
        <begin position="190"/>
        <end position="200"/>
    </location>
</feature>
<keyword evidence="7 10" id="KW-0694">RNA-binding</keyword>
<evidence type="ECO:0000256" key="3">
    <source>
        <dbReference type="ARBA" id="ARBA00022517"/>
    </source>
</evidence>
<evidence type="ECO:0000256" key="7">
    <source>
        <dbReference type="ARBA" id="ARBA00022884"/>
    </source>
</evidence>
<feature type="domain" description="SAM-dependent MTase RsmB/NOP-type" evidence="12">
    <location>
        <begin position="420"/>
        <end position="710"/>
    </location>
</feature>
<feature type="compositionally biased region" description="Basic and acidic residues" evidence="11">
    <location>
        <begin position="774"/>
        <end position="790"/>
    </location>
</feature>
<dbReference type="PRINTS" id="PR02012">
    <property type="entry name" value="RCMTNOP2"/>
</dbReference>
<dbReference type="Pfam" id="PF01189">
    <property type="entry name" value="Methyltr_RsmB-F"/>
    <property type="match status" value="1"/>
</dbReference>
<dbReference type="Pfam" id="PF22458">
    <property type="entry name" value="RsmF-B_ferredox"/>
    <property type="match status" value="1"/>
</dbReference>
<dbReference type="InterPro" id="IPR011023">
    <property type="entry name" value="Nop2p"/>
</dbReference>
<feature type="compositionally biased region" description="Basic and acidic residues" evidence="11">
    <location>
        <begin position="161"/>
        <end position="171"/>
    </location>
</feature>
<evidence type="ECO:0000313" key="13">
    <source>
        <dbReference type="EMBL" id="EMS26091.1"/>
    </source>
</evidence>
<evidence type="ECO:0000256" key="10">
    <source>
        <dbReference type="PROSITE-ProRule" id="PRU01023"/>
    </source>
</evidence>
<comment type="subcellular location">
    <subcellularLocation>
        <location evidence="1">Nucleus</location>
        <location evidence="1">Nucleolus</location>
    </subcellularLocation>
</comment>
<protein>
    <recommendedName>
        <fullName evidence="9">Nucleolar protein 2</fullName>
    </recommendedName>
</protein>
<dbReference type="NCBIfam" id="TIGR00446">
    <property type="entry name" value="nop2p"/>
    <property type="match status" value="1"/>
</dbReference>
<feature type="region of interest" description="Disordered" evidence="11">
    <location>
        <begin position="713"/>
        <end position="790"/>
    </location>
</feature>
<dbReference type="GO" id="GO:0070475">
    <property type="term" value="P:rRNA base methylation"/>
    <property type="evidence" value="ECO:0007669"/>
    <property type="project" value="TreeGrafter"/>
</dbReference>
<dbReference type="PRINTS" id="PR02008">
    <property type="entry name" value="RCMTFAMILY"/>
</dbReference>
<dbReference type="GO" id="GO:0009383">
    <property type="term" value="F:rRNA (cytosine-C5-)-methyltransferase activity"/>
    <property type="evidence" value="ECO:0007669"/>
    <property type="project" value="TreeGrafter"/>
</dbReference>
<evidence type="ECO:0000256" key="5">
    <source>
        <dbReference type="ARBA" id="ARBA00022679"/>
    </source>
</evidence>
<evidence type="ECO:0000313" key="14">
    <source>
        <dbReference type="Proteomes" id="UP000016926"/>
    </source>
</evidence>
<dbReference type="GO" id="GO:0005730">
    <property type="term" value="C:nucleolus"/>
    <property type="evidence" value="ECO:0007669"/>
    <property type="project" value="UniProtKB-SubCell"/>
</dbReference>
<feature type="compositionally biased region" description="Pro residues" evidence="11">
    <location>
        <begin position="1"/>
        <end position="20"/>
    </location>
</feature>
<dbReference type="OrthoDB" id="427002at2759"/>
<dbReference type="HOGENOM" id="CLU_005316_3_2_1"/>
<reference evidence="13 14" key="1">
    <citation type="journal article" date="2012" name="Nat. Commun.">
        <title>A multi-omic map of the lipid-producing yeast Rhodosporidium toruloides.</title>
        <authorList>
            <person name="Zhu Z."/>
            <person name="Zhang S."/>
            <person name="Liu H."/>
            <person name="Shen H."/>
            <person name="Lin X."/>
            <person name="Yang F."/>
            <person name="Zhou Y.J."/>
            <person name="Jin G."/>
            <person name="Ye M."/>
            <person name="Zou H."/>
            <person name="Zou H."/>
            <person name="Zhao Z.K."/>
        </authorList>
    </citation>
    <scope>NUCLEOTIDE SEQUENCE [LARGE SCALE GENOMIC DNA]</scope>
    <source>
        <strain evidence="13 14">NP11</strain>
    </source>
</reference>
<dbReference type="GO" id="GO:0003723">
    <property type="term" value="F:RNA binding"/>
    <property type="evidence" value="ECO:0007669"/>
    <property type="project" value="UniProtKB-UniRule"/>
</dbReference>
<keyword evidence="5 10" id="KW-0808">Transferase</keyword>
<feature type="binding site" evidence="10">
    <location>
        <begin position="514"/>
        <end position="520"/>
    </location>
    <ligand>
        <name>S-adenosyl-L-methionine</name>
        <dbReference type="ChEBI" id="CHEBI:59789"/>
    </ligand>
</feature>
<dbReference type="InterPro" id="IPR018314">
    <property type="entry name" value="RsmB/NOL1/NOP2-like_CS"/>
</dbReference>
<keyword evidence="4 10" id="KW-0489">Methyltransferase</keyword>
<keyword evidence="6 10" id="KW-0949">S-adenosyl-L-methionine</keyword>
<dbReference type="AlphaFoldDB" id="M7X6U9"/>
<feature type="compositionally biased region" description="Acidic residues" evidence="11">
    <location>
        <begin position="288"/>
        <end position="297"/>
    </location>
</feature>
<dbReference type="Gene3D" id="3.40.50.150">
    <property type="entry name" value="Vaccinia Virus protein VP39"/>
    <property type="match status" value="1"/>
</dbReference>
<dbReference type="SUPFAM" id="SSF53335">
    <property type="entry name" value="S-adenosyl-L-methionine-dependent methyltransferases"/>
    <property type="match status" value="1"/>
</dbReference>
<evidence type="ECO:0000256" key="9">
    <source>
        <dbReference type="ARBA" id="ARBA00082314"/>
    </source>
</evidence>
<gene>
    <name evidence="13" type="ORF">RHTO_00519</name>
</gene>
<dbReference type="Gene3D" id="3.30.70.1170">
    <property type="entry name" value="Sun protein, domain 3"/>
    <property type="match status" value="1"/>
</dbReference>
<dbReference type="InterPro" id="IPR049560">
    <property type="entry name" value="MeTrfase_RsmB-F_NOP2_cat"/>
</dbReference>
<feature type="compositionally biased region" description="Basic and acidic residues" evidence="11">
    <location>
        <begin position="29"/>
        <end position="47"/>
    </location>
</feature>
<feature type="binding site" evidence="10">
    <location>
        <position position="538"/>
    </location>
    <ligand>
        <name>S-adenosyl-L-methionine</name>
        <dbReference type="ChEBI" id="CHEBI:59789"/>
    </ligand>
</feature>
<evidence type="ECO:0000256" key="8">
    <source>
        <dbReference type="ARBA" id="ARBA00023242"/>
    </source>
</evidence>
<sequence length="790" mass="85710">MSEPPGPSSRPSIPPALPTPPRKRSRATSKSERLSECCGNERRDGRLAGRFAVERGSGPAWTPSPRSSAAARLAQLASSSLSDRLTMGRQARTKQADPLPFAGGGKAHPGAPERKGKRKLVAEAKGERAQGPRAAKRAKKVSEGGAEVKGKGKAKAGKGKGKAEQKKKVTDGVEWESDDDDIEGMKAEDGWTDEEDEMSDAEASGLEKARSALFDDVDLEEPGAGGDEFDDEFDLDRADDDDEEDLDDEFDLEDEEVDGVTEEDQNDALAHQGLSKKRAARAAAYNSEDSEDSEDDSPLPAGLNPARPDPEPIAGQIDATMEELEAARSDDEGEEDSDDEDGGISRLQNGKLEDLREVEKRMRTAARVLAHWKELGGQAGMSRSDLREQLISDICQYHGYTPFLAEKLFEVFGPEEALEFFAASDTPRPLTIRVNTLKTRRRDLAQALINRGVNLQPLEGGWSKVGLQVFSGSSVPIGATPEYLAGHYILQAASSFLPVMALDPQPHERCLDMSAAPGGKTTYMSALMGNTGEVWANDSSRGRIKGLGGNVARLGCRNVVITNVDGREFPKIMGGFDRVLLDAPCSGTGVISKDPSVKVNKTERDFMLLSHLQKQLLLCAIDSVSPNSEKGGYVCYSTCSVTVEENEAVVSYALRKRPHVKLVDTGLPFGKPGFKSYKGKEFGKGIELTRRFYPHVANVDGFFVSVFKVGKPQKQVPEPASPTLPYEPLPLNEKDEQDAAEAKEDAPAFDDAEDAKLIEESRRKIAKRKGLNPKADKSKAGKKARAEKDE</sequence>
<accession>M7X6U9</accession>
<dbReference type="InterPro" id="IPR029063">
    <property type="entry name" value="SAM-dependent_MTases_sf"/>
</dbReference>
<dbReference type="GeneID" id="27364532"/>
<dbReference type="PANTHER" id="PTHR22807">
    <property type="entry name" value="NOP2 YEAST -RELATED NOL1/NOP2/FMU SUN DOMAIN-CONTAINING"/>
    <property type="match status" value="1"/>
</dbReference>
<evidence type="ECO:0000256" key="11">
    <source>
        <dbReference type="SAM" id="MobiDB-lite"/>
    </source>
</evidence>
<feature type="compositionally biased region" description="Basic and acidic residues" evidence="11">
    <location>
        <begin position="120"/>
        <end position="130"/>
    </location>
</feature>
<dbReference type="PANTHER" id="PTHR22807:SF30">
    <property type="entry name" value="28S RRNA (CYTOSINE(4447)-C(5))-METHYLTRANSFERASE-RELATED"/>
    <property type="match status" value="1"/>
</dbReference>
<dbReference type="EMBL" id="KB722642">
    <property type="protein sequence ID" value="EMS26091.1"/>
    <property type="molecule type" value="Genomic_DNA"/>
</dbReference>
<keyword evidence="3" id="KW-0690">Ribosome biogenesis</keyword>
<dbReference type="InterPro" id="IPR023267">
    <property type="entry name" value="RCMT"/>
</dbReference>
<dbReference type="InterPro" id="IPR001678">
    <property type="entry name" value="MeTrfase_RsmB-F_NOP2_dom"/>
</dbReference>
<dbReference type="FunFam" id="3.30.70.1170:FF:000001">
    <property type="entry name" value="Ribosomal RNA methyltransferase Nop2"/>
    <property type="match status" value="1"/>
</dbReference>
<feature type="compositionally biased region" description="Pro residues" evidence="11">
    <location>
        <begin position="719"/>
        <end position="728"/>
    </location>
</feature>
<dbReference type="InterPro" id="IPR054728">
    <property type="entry name" value="RsmB-like_ferredoxin"/>
</dbReference>
<dbReference type="GO" id="GO:0000470">
    <property type="term" value="P:maturation of LSU-rRNA"/>
    <property type="evidence" value="ECO:0007669"/>
    <property type="project" value="TreeGrafter"/>
</dbReference>
<feature type="compositionally biased region" description="Low complexity" evidence="11">
    <location>
        <begin position="64"/>
        <end position="85"/>
    </location>
</feature>
<feature type="compositionally biased region" description="Basic residues" evidence="11">
    <location>
        <begin position="151"/>
        <end position="160"/>
    </location>
</feature>
<dbReference type="eggNOG" id="KOG1122">
    <property type="taxonomic scope" value="Eukaryota"/>
</dbReference>
<feature type="compositionally biased region" description="Basic and acidic residues" evidence="11">
    <location>
        <begin position="754"/>
        <end position="763"/>
    </location>
</feature>
<dbReference type="Proteomes" id="UP000016926">
    <property type="component" value="Unassembled WGS sequence"/>
</dbReference>
<dbReference type="CDD" id="cd02440">
    <property type="entry name" value="AdoMet_MTases"/>
    <property type="match status" value="1"/>
</dbReference>
<evidence type="ECO:0000256" key="1">
    <source>
        <dbReference type="ARBA" id="ARBA00004604"/>
    </source>
</evidence>
<organism evidence="13 14">
    <name type="scientific">Rhodotorula toruloides (strain NP11)</name>
    <name type="common">Yeast</name>
    <name type="synonym">Rhodosporidium toruloides</name>
    <dbReference type="NCBI Taxonomy" id="1130832"/>
    <lineage>
        <taxon>Eukaryota</taxon>
        <taxon>Fungi</taxon>
        <taxon>Dikarya</taxon>
        <taxon>Basidiomycota</taxon>
        <taxon>Pucciniomycotina</taxon>
        <taxon>Microbotryomycetes</taxon>
        <taxon>Sporidiobolales</taxon>
        <taxon>Sporidiobolaceae</taxon>
        <taxon>Rhodotorula</taxon>
    </lineage>
</organism>
<feature type="compositionally biased region" description="Basic and acidic residues" evidence="11">
    <location>
        <begin position="140"/>
        <end position="150"/>
    </location>
</feature>
<evidence type="ECO:0000256" key="6">
    <source>
        <dbReference type="ARBA" id="ARBA00022691"/>
    </source>
</evidence>
<evidence type="ECO:0000256" key="2">
    <source>
        <dbReference type="ARBA" id="ARBA00007494"/>
    </source>
</evidence>
<evidence type="ECO:0000259" key="12">
    <source>
        <dbReference type="PROSITE" id="PS51686"/>
    </source>
</evidence>
<dbReference type="RefSeq" id="XP_016277210.1">
    <property type="nucleotide sequence ID" value="XM_016414203.1"/>
</dbReference>
<feature type="binding site" evidence="10">
    <location>
        <position position="565"/>
    </location>
    <ligand>
        <name>S-adenosyl-L-methionine</name>
        <dbReference type="ChEBI" id="CHEBI:59789"/>
    </ligand>
</feature>
<name>M7X6U9_RHOT1</name>
<feature type="region of interest" description="Disordered" evidence="11">
    <location>
        <begin position="1"/>
        <end position="351"/>
    </location>
</feature>
<dbReference type="PROSITE" id="PS51686">
    <property type="entry name" value="SAM_MT_RSMB_NOP"/>
    <property type="match status" value="1"/>
</dbReference>
<comment type="similarity">
    <text evidence="2 10">Belongs to the class I-like SAM-binding methyltransferase superfamily. RsmB/NOP family.</text>
</comment>